<evidence type="ECO:0000313" key="1">
    <source>
        <dbReference type="EMBL" id="CAG8445439.1"/>
    </source>
</evidence>
<name>A0A9N8VEW2_9GLOM</name>
<dbReference type="Proteomes" id="UP000789706">
    <property type="component" value="Unassembled WGS sequence"/>
</dbReference>
<accession>A0A9N8VEW2</accession>
<organism evidence="1 2">
    <name type="scientific">Diversispora eburnea</name>
    <dbReference type="NCBI Taxonomy" id="1213867"/>
    <lineage>
        <taxon>Eukaryota</taxon>
        <taxon>Fungi</taxon>
        <taxon>Fungi incertae sedis</taxon>
        <taxon>Mucoromycota</taxon>
        <taxon>Glomeromycotina</taxon>
        <taxon>Glomeromycetes</taxon>
        <taxon>Diversisporales</taxon>
        <taxon>Diversisporaceae</taxon>
        <taxon>Diversispora</taxon>
    </lineage>
</organism>
<dbReference type="SUPFAM" id="SSF58113">
    <property type="entry name" value="Apolipoprotein A-I"/>
    <property type="match status" value="1"/>
</dbReference>
<evidence type="ECO:0000313" key="2">
    <source>
        <dbReference type="Proteomes" id="UP000789706"/>
    </source>
</evidence>
<gene>
    <name evidence="1" type="ORF">DEBURN_LOCUS1760</name>
</gene>
<reference evidence="1" key="1">
    <citation type="submission" date="2021-06" db="EMBL/GenBank/DDBJ databases">
        <authorList>
            <person name="Kallberg Y."/>
            <person name="Tangrot J."/>
            <person name="Rosling A."/>
        </authorList>
    </citation>
    <scope>NUCLEOTIDE SEQUENCE</scope>
    <source>
        <strain evidence="1">AZ414A</strain>
    </source>
</reference>
<dbReference type="GO" id="GO:0005811">
    <property type="term" value="C:lipid droplet"/>
    <property type="evidence" value="ECO:0007669"/>
    <property type="project" value="TreeGrafter"/>
</dbReference>
<sequence length="405" mass="45114">MTNGKRLAVVDKLLEFPVLADTISYIGNTKYGITAFNLTSSAVNTVSNVTKPVSEQFQDQIAMADKVAAESVAYIGEKFPIVRRPTSEVLGKVKTPITTVRQYQETFGNTFDNKFTTPTKIIFNQRVAVPSLNMAKAVDSSLTIVVDKLEVAVYTWLPEEDSNSNERDINNSVPSSDTFQTFRALNLADVGRQRLTKRFKTKLHNTTSTYNFAQLQESNVLLKQATDTVASLNQILTGMVVNVRDSVQNPENSFNIQSRLHDLTTLLLGDLNNKEDLQKTVSTRIIDLSQALVATTDSISAYIKQNAKNFPEALQFRLHPLVNFFEERYADIVKEIKNGEGTPTEKARNIVNVTTQHTLPLLQSSLTDFQELLQFYKTSLETSVNNTAEKVKTTVGKSAQMLGVN</sequence>
<dbReference type="EMBL" id="CAJVPK010000085">
    <property type="protein sequence ID" value="CAG8445439.1"/>
    <property type="molecule type" value="Genomic_DNA"/>
</dbReference>
<dbReference type="AlphaFoldDB" id="A0A9N8VEW2"/>
<protein>
    <submittedName>
        <fullName evidence="1">7544_t:CDS:1</fullName>
    </submittedName>
</protein>
<comment type="caution">
    <text evidence="1">The sequence shown here is derived from an EMBL/GenBank/DDBJ whole genome shotgun (WGS) entry which is preliminary data.</text>
</comment>
<dbReference type="GO" id="GO:0005829">
    <property type="term" value="C:cytosol"/>
    <property type="evidence" value="ECO:0007669"/>
    <property type="project" value="TreeGrafter"/>
</dbReference>
<dbReference type="PANTHER" id="PTHR14024">
    <property type="entry name" value="PERILIPIN"/>
    <property type="match status" value="1"/>
</dbReference>
<dbReference type="GO" id="GO:0010890">
    <property type="term" value="P:positive regulation of triglyceride storage"/>
    <property type="evidence" value="ECO:0007669"/>
    <property type="project" value="TreeGrafter"/>
</dbReference>
<dbReference type="PANTHER" id="PTHR14024:SF49">
    <property type="entry name" value="LIPID STORAGE DROPLETS SURFACE-BINDING PROTEIN 1"/>
    <property type="match status" value="1"/>
</dbReference>
<keyword evidence="2" id="KW-1185">Reference proteome</keyword>
<dbReference type="OrthoDB" id="376826at2759"/>
<dbReference type="GO" id="GO:0019915">
    <property type="term" value="P:lipid storage"/>
    <property type="evidence" value="ECO:0007669"/>
    <property type="project" value="TreeGrafter"/>
</dbReference>
<proteinExistence type="predicted"/>